<dbReference type="OrthoDB" id="9812424at2"/>
<keyword evidence="3" id="KW-1185">Reference proteome</keyword>
<gene>
    <name evidence="2" type="ORF">SAMN04487961_0339</name>
</gene>
<dbReference type="AlphaFoldDB" id="A0A1I4R176"/>
<feature type="signal peptide" evidence="1">
    <location>
        <begin position="1"/>
        <end position="18"/>
    </location>
</feature>
<evidence type="ECO:0000313" key="3">
    <source>
        <dbReference type="Proteomes" id="UP000199339"/>
    </source>
</evidence>
<proteinExistence type="predicted"/>
<reference evidence="3" key="1">
    <citation type="submission" date="2016-10" db="EMBL/GenBank/DDBJ databases">
        <authorList>
            <person name="Varghese N."/>
            <person name="Submissions S."/>
        </authorList>
    </citation>
    <scope>NUCLEOTIDE SEQUENCE [LARGE SCALE GENOMIC DNA]</scope>
    <source>
        <strain evidence="3">CGMCC 1.6775</strain>
    </source>
</reference>
<dbReference type="Gene3D" id="1.25.40.10">
    <property type="entry name" value="Tetratricopeptide repeat domain"/>
    <property type="match status" value="1"/>
</dbReference>
<dbReference type="InterPro" id="IPR019734">
    <property type="entry name" value="TPR_rpt"/>
</dbReference>
<evidence type="ECO:0000256" key="1">
    <source>
        <dbReference type="SAM" id="SignalP"/>
    </source>
</evidence>
<accession>A0A1I4R176</accession>
<organism evidence="2 3">
    <name type="scientific">Marinobacter pelagius</name>
    <dbReference type="NCBI Taxonomy" id="379482"/>
    <lineage>
        <taxon>Bacteria</taxon>
        <taxon>Pseudomonadati</taxon>
        <taxon>Pseudomonadota</taxon>
        <taxon>Gammaproteobacteria</taxon>
        <taxon>Pseudomonadales</taxon>
        <taxon>Marinobacteraceae</taxon>
        <taxon>Marinobacter</taxon>
    </lineage>
</organism>
<dbReference type="EMBL" id="FOUR01000001">
    <property type="protein sequence ID" value="SFM46028.1"/>
    <property type="molecule type" value="Genomic_DNA"/>
</dbReference>
<dbReference type="Proteomes" id="UP000199339">
    <property type="component" value="Unassembled WGS sequence"/>
</dbReference>
<feature type="chain" id="PRO_5011687751" evidence="1">
    <location>
        <begin position="19"/>
        <end position="206"/>
    </location>
</feature>
<dbReference type="SUPFAM" id="SSF48452">
    <property type="entry name" value="TPR-like"/>
    <property type="match status" value="1"/>
</dbReference>
<protein>
    <submittedName>
        <fullName evidence="2">Sel1 repeat-containing protein</fullName>
    </submittedName>
</protein>
<name>A0A1I4R176_9GAMM</name>
<sequence length="206" mass="22790">MKWMILLLASVIAAPVWAGDLDSELAGIQARWAEIQYQLPADKKEKAFENLAGQAEALVDSYPDRAEPLIWQGIVLSTYAGAKGGLGALGLVKDARKSLEKALDIDPAALEGSAYTSLGSLYYQVPGWPLGFGDDDKARKYLLKALELNPDGIDPNYFYGDFLIEQDQPERAREYFHKALNAPERPNRPLADAGRRKEIRNKLDAL</sequence>
<dbReference type="InterPro" id="IPR011990">
    <property type="entry name" value="TPR-like_helical_dom_sf"/>
</dbReference>
<keyword evidence="1" id="KW-0732">Signal</keyword>
<dbReference type="Pfam" id="PF13181">
    <property type="entry name" value="TPR_8"/>
    <property type="match status" value="1"/>
</dbReference>
<evidence type="ECO:0000313" key="2">
    <source>
        <dbReference type="EMBL" id="SFM46028.1"/>
    </source>
</evidence>